<dbReference type="RefSeq" id="WP_062370992.1">
    <property type="nucleotide sequence ID" value="NZ_JBBNAS010000320.1"/>
</dbReference>
<organism evidence="2 3">
    <name type="scientific">Rhizobium altiplani</name>
    <dbReference type="NCBI Taxonomy" id="1864509"/>
    <lineage>
        <taxon>Bacteria</taxon>
        <taxon>Pseudomonadati</taxon>
        <taxon>Pseudomonadota</taxon>
        <taxon>Alphaproteobacteria</taxon>
        <taxon>Hyphomicrobiales</taxon>
        <taxon>Rhizobiaceae</taxon>
        <taxon>Rhizobium/Agrobacterium group</taxon>
        <taxon>Rhizobium</taxon>
    </lineage>
</organism>
<reference evidence="2 3" key="1">
    <citation type="submission" date="2015-11" db="EMBL/GenBank/DDBJ databases">
        <title>Draft Genome Sequence of the Strain BR 10423 (Rhizobium sp.) isolated from nodules of Mimosa pudica.</title>
        <authorList>
            <person name="Barauna A.C."/>
            <person name="Zilli J.E."/>
            <person name="Simoes-Araujo J.L."/>
            <person name="Reis V.M."/>
            <person name="James E.K."/>
            <person name="Reis F.B.Jr."/>
            <person name="Rouws L.F."/>
            <person name="Passos S.R."/>
            <person name="Gois S.R."/>
        </authorList>
    </citation>
    <scope>NUCLEOTIDE SEQUENCE [LARGE SCALE GENOMIC DNA]</scope>
    <source>
        <strain evidence="2 3">BR10423</strain>
    </source>
</reference>
<protein>
    <recommendedName>
        <fullName evidence="4">DUF4864 domain-containing protein</fullName>
    </recommendedName>
</protein>
<dbReference type="EMBL" id="LNCD01000082">
    <property type="protein sequence ID" value="KWV51180.1"/>
    <property type="molecule type" value="Genomic_DNA"/>
</dbReference>
<evidence type="ECO:0000313" key="3">
    <source>
        <dbReference type="Proteomes" id="UP000068164"/>
    </source>
</evidence>
<gene>
    <name evidence="2" type="ORF">AS026_07615</name>
</gene>
<evidence type="ECO:0000313" key="2">
    <source>
        <dbReference type="EMBL" id="KWV51180.1"/>
    </source>
</evidence>
<dbReference type="InterPro" id="IPR032347">
    <property type="entry name" value="DUF4864"/>
</dbReference>
<accession>A0A109JLQ6</accession>
<name>A0A109JLQ6_9HYPH</name>
<sequence length="142" mass="15696">MRAFLAVFILCAASFVLFATAQAEDPIDATRTMIEAQIKAFLNDDVDTAYSFAAPGIKAIYPDKNVFFAMVKKSYEPVYHPGNYAFGRSRSIDNGAMIYHEVLISGRDGKDWTAVYQLARQPDGSYKINGVQIVPNTESKGI</sequence>
<dbReference type="Pfam" id="PF16156">
    <property type="entry name" value="DUF4864"/>
    <property type="match status" value="1"/>
</dbReference>
<dbReference type="AlphaFoldDB" id="A0A109JLQ6"/>
<evidence type="ECO:0000256" key="1">
    <source>
        <dbReference type="SAM" id="SignalP"/>
    </source>
</evidence>
<feature type="signal peptide" evidence="1">
    <location>
        <begin position="1"/>
        <end position="23"/>
    </location>
</feature>
<feature type="chain" id="PRO_5007136943" description="DUF4864 domain-containing protein" evidence="1">
    <location>
        <begin position="24"/>
        <end position="142"/>
    </location>
</feature>
<dbReference type="Proteomes" id="UP000068164">
    <property type="component" value="Unassembled WGS sequence"/>
</dbReference>
<comment type="caution">
    <text evidence="2">The sequence shown here is derived from an EMBL/GenBank/DDBJ whole genome shotgun (WGS) entry which is preliminary data.</text>
</comment>
<proteinExistence type="predicted"/>
<dbReference type="OrthoDB" id="9130422at2"/>
<keyword evidence="3" id="KW-1185">Reference proteome</keyword>
<keyword evidence="1" id="KW-0732">Signal</keyword>
<evidence type="ECO:0008006" key="4">
    <source>
        <dbReference type="Google" id="ProtNLM"/>
    </source>
</evidence>